<keyword evidence="6 8" id="KW-1133">Transmembrane helix</keyword>
<feature type="transmembrane region" description="Helical" evidence="8">
    <location>
        <begin position="441"/>
        <end position="464"/>
    </location>
</feature>
<evidence type="ECO:0000256" key="5">
    <source>
        <dbReference type="ARBA" id="ARBA00022692"/>
    </source>
</evidence>
<feature type="transmembrane region" description="Helical" evidence="8">
    <location>
        <begin position="364"/>
        <end position="383"/>
    </location>
</feature>
<feature type="transmembrane region" description="Helical" evidence="8">
    <location>
        <begin position="31"/>
        <end position="47"/>
    </location>
</feature>
<feature type="transmembrane region" description="Helical" evidence="8">
    <location>
        <begin position="321"/>
        <end position="344"/>
    </location>
</feature>
<dbReference type="PANTHER" id="PTHR30003:SF0">
    <property type="entry name" value="GLYCOLATE PERMEASE GLCA-RELATED"/>
    <property type="match status" value="1"/>
</dbReference>
<feature type="transmembrane region" description="Helical" evidence="8">
    <location>
        <begin position="263"/>
        <end position="282"/>
    </location>
</feature>
<keyword evidence="4 8" id="KW-1003">Cell membrane</keyword>
<evidence type="ECO:0000256" key="4">
    <source>
        <dbReference type="ARBA" id="ARBA00022475"/>
    </source>
</evidence>
<keyword evidence="3 8" id="KW-0813">Transport</keyword>
<proteinExistence type="inferred from homology"/>
<dbReference type="Pfam" id="PF02652">
    <property type="entry name" value="Lactate_perm"/>
    <property type="match status" value="1"/>
</dbReference>
<gene>
    <name evidence="9" type="ORF">GCM10008983_15570</name>
</gene>
<evidence type="ECO:0000256" key="8">
    <source>
        <dbReference type="RuleBase" id="RU365092"/>
    </source>
</evidence>
<evidence type="ECO:0000256" key="3">
    <source>
        <dbReference type="ARBA" id="ARBA00022448"/>
    </source>
</evidence>
<dbReference type="InterPro" id="IPR003804">
    <property type="entry name" value="Lactate_perm"/>
</dbReference>
<evidence type="ECO:0000256" key="6">
    <source>
        <dbReference type="ARBA" id="ARBA00022989"/>
    </source>
</evidence>
<name>A0ABP3J2Z0_9BACI</name>
<comment type="caution">
    <text evidence="9">The sequence shown here is derived from an EMBL/GenBank/DDBJ whole genome shotgun (WGS) entry which is preliminary data.</text>
</comment>
<feature type="transmembrane region" description="Helical" evidence="8">
    <location>
        <begin position="6"/>
        <end position="24"/>
    </location>
</feature>
<dbReference type="Proteomes" id="UP001501459">
    <property type="component" value="Unassembled WGS sequence"/>
</dbReference>
<reference evidence="10" key="1">
    <citation type="journal article" date="2019" name="Int. J. Syst. Evol. Microbiol.">
        <title>The Global Catalogue of Microorganisms (GCM) 10K type strain sequencing project: providing services to taxonomists for standard genome sequencing and annotation.</title>
        <authorList>
            <consortium name="The Broad Institute Genomics Platform"/>
            <consortium name="The Broad Institute Genome Sequencing Center for Infectious Disease"/>
            <person name="Wu L."/>
            <person name="Ma J."/>
        </authorList>
    </citation>
    <scope>NUCLEOTIDE SEQUENCE [LARGE SCALE GENOMIC DNA]</scope>
    <source>
        <strain evidence="10">JCM 12149</strain>
    </source>
</reference>
<dbReference type="EMBL" id="BAAADM010000040">
    <property type="protein sequence ID" value="GAA0439553.1"/>
    <property type="molecule type" value="Genomic_DNA"/>
</dbReference>
<dbReference type="RefSeq" id="WP_343752257.1">
    <property type="nucleotide sequence ID" value="NZ_BAAADM010000040.1"/>
</dbReference>
<comment type="caution">
    <text evidence="8">Lacks conserved residue(s) required for the propagation of feature annotation.</text>
</comment>
<evidence type="ECO:0000256" key="1">
    <source>
        <dbReference type="ARBA" id="ARBA00004651"/>
    </source>
</evidence>
<evidence type="ECO:0000256" key="7">
    <source>
        <dbReference type="ARBA" id="ARBA00023136"/>
    </source>
</evidence>
<feature type="transmembrane region" description="Helical" evidence="8">
    <location>
        <begin position="103"/>
        <end position="123"/>
    </location>
</feature>
<comment type="subcellular location">
    <subcellularLocation>
        <location evidence="1 8">Cell membrane</location>
        <topology evidence="1 8">Multi-pass membrane protein</topology>
    </subcellularLocation>
</comment>
<feature type="transmembrane region" description="Helical" evidence="8">
    <location>
        <begin position="156"/>
        <end position="173"/>
    </location>
</feature>
<protein>
    <recommendedName>
        <fullName evidence="8">L-lactate permease</fullName>
    </recommendedName>
</protein>
<keyword evidence="7 8" id="KW-0472">Membrane</keyword>
<dbReference type="PANTHER" id="PTHR30003">
    <property type="entry name" value="L-LACTATE PERMEASE"/>
    <property type="match status" value="1"/>
</dbReference>
<feature type="transmembrane region" description="Helical" evidence="8">
    <location>
        <begin position="403"/>
        <end position="421"/>
    </location>
</feature>
<evidence type="ECO:0000313" key="10">
    <source>
        <dbReference type="Proteomes" id="UP001501459"/>
    </source>
</evidence>
<accession>A0ABP3J2Z0</accession>
<comment type="function">
    <text evidence="8">Uptake of L-lactate across the membrane. Can also transport D-lactate and glycolate.</text>
</comment>
<feature type="transmembrane region" description="Helical" evidence="8">
    <location>
        <begin position="237"/>
        <end position="257"/>
    </location>
</feature>
<evidence type="ECO:0000256" key="2">
    <source>
        <dbReference type="ARBA" id="ARBA00010100"/>
    </source>
</evidence>
<feature type="transmembrane region" description="Helical" evidence="8">
    <location>
        <begin position="129"/>
        <end position="149"/>
    </location>
</feature>
<feature type="transmembrane region" description="Helical" evidence="8">
    <location>
        <begin position="557"/>
        <end position="575"/>
    </location>
</feature>
<evidence type="ECO:0000313" key="9">
    <source>
        <dbReference type="EMBL" id="GAA0439553.1"/>
    </source>
</evidence>
<sequence>MSLGLLVFLGIVPLLILFFFLIILRWTARTSMILAFASVLVLATTVWEVPANKIAGASFIGFETAFSILYIVFGALLLLNMLKESGGLGVIRNSISGVTDDRRIQVILILWIFGAFLEGAAGYGSTGAVIGSMLVGLGFPAMASALMVMIFQSTSVTFGAAGAPISIGLSSGLGDGKLADVNSALQVDTWGPFLLEMTGKIALVHGIVGTLIPLFMVVLLTGFFGQSVREGFKAWKFALFGGLSLTVPYVLSGVFLGPEFPSLLGGLIGIVIAVIAAKKGWFMPKDTVWRFKDKSEWKEEWSGILEIESEKIASFSAFRSWLPYIITAALLFIVNAPFLPISSWLGKTDIAVNHIFGSELGTDFGLLTSPGFIFLIVSILTYWMHDMEWTSFKSALKESVKTIGSAGAALIFAVPMVQVFLHSDGGAAGFESMPETLASGLTILSGNMWAFIAPVVGALGAFLAGSNVFSNLMFSHFQLNMAVSSQLQPSWVLALQAIGAGAGNMFSVHNVITAAAAVGLVGREGEIIRKVILPGFYYILLTGAIGFVILMGIGLNIGTFVVIAIYAAVIVAIWMNNRNKWTPMDNKQRKMNN</sequence>
<comment type="similarity">
    <text evidence="2 8">Belongs to the lactate permease family.</text>
</comment>
<keyword evidence="10" id="KW-1185">Reference proteome</keyword>
<feature type="transmembrane region" description="Helical" evidence="8">
    <location>
        <begin position="531"/>
        <end position="551"/>
    </location>
</feature>
<keyword evidence="5 8" id="KW-0812">Transmembrane</keyword>
<feature type="transmembrane region" description="Helical" evidence="8">
    <location>
        <begin position="202"/>
        <end position="225"/>
    </location>
</feature>
<feature type="transmembrane region" description="Helical" evidence="8">
    <location>
        <begin position="59"/>
        <end position="82"/>
    </location>
</feature>
<organism evidence="9 10">
    <name type="scientific">Lentibacillus halophilus</name>
    <dbReference type="NCBI Taxonomy" id="295065"/>
    <lineage>
        <taxon>Bacteria</taxon>
        <taxon>Bacillati</taxon>
        <taxon>Bacillota</taxon>
        <taxon>Bacilli</taxon>
        <taxon>Bacillales</taxon>
        <taxon>Bacillaceae</taxon>
        <taxon>Lentibacillus</taxon>
    </lineage>
</organism>